<dbReference type="Proteomes" id="UP001415857">
    <property type="component" value="Unassembled WGS sequence"/>
</dbReference>
<gene>
    <name evidence="1" type="ORF">L1049_025113</name>
</gene>
<evidence type="ECO:0000313" key="2">
    <source>
        <dbReference type="Proteomes" id="UP001415857"/>
    </source>
</evidence>
<organism evidence="1 2">
    <name type="scientific">Liquidambar formosana</name>
    <name type="common">Formosan gum</name>
    <dbReference type="NCBI Taxonomy" id="63359"/>
    <lineage>
        <taxon>Eukaryota</taxon>
        <taxon>Viridiplantae</taxon>
        <taxon>Streptophyta</taxon>
        <taxon>Embryophyta</taxon>
        <taxon>Tracheophyta</taxon>
        <taxon>Spermatophyta</taxon>
        <taxon>Magnoliopsida</taxon>
        <taxon>eudicotyledons</taxon>
        <taxon>Gunneridae</taxon>
        <taxon>Pentapetalae</taxon>
        <taxon>Saxifragales</taxon>
        <taxon>Altingiaceae</taxon>
        <taxon>Liquidambar</taxon>
    </lineage>
</organism>
<keyword evidence="2" id="KW-1185">Reference proteome</keyword>
<sequence length="130" mass="14511">MGSLKLLSLKDKKFNEVLNGCSLLEDLSLIECYGLRKLNFTASSIKNLALVLGSDERWKLNISCPNLMSFDVSSHVEHAYLTNVLSLVNAAINFSHKLSFFSNDCSDFKALLEKLRHCKVITLGDQCVLV</sequence>
<dbReference type="InterPro" id="IPR053197">
    <property type="entry name" value="F-box_SCFL_complex_component"/>
</dbReference>
<protein>
    <recommendedName>
        <fullName evidence="3">F-box/LRR-repeat protein</fullName>
    </recommendedName>
</protein>
<reference evidence="1 2" key="1">
    <citation type="journal article" date="2024" name="Plant J.">
        <title>Genome sequences and population genomics reveal climatic adaptation and genomic divergence between two closely related sweetgum species.</title>
        <authorList>
            <person name="Xu W.Q."/>
            <person name="Ren C.Q."/>
            <person name="Zhang X.Y."/>
            <person name="Comes H.P."/>
            <person name="Liu X.H."/>
            <person name="Li Y.G."/>
            <person name="Kettle C.J."/>
            <person name="Jalonen R."/>
            <person name="Gaisberger H."/>
            <person name="Ma Y.Z."/>
            <person name="Qiu Y.X."/>
        </authorList>
    </citation>
    <scope>NUCLEOTIDE SEQUENCE [LARGE SCALE GENOMIC DNA]</scope>
    <source>
        <strain evidence="1">Hangzhou</strain>
    </source>
</reference>
<dbReference type="PANTHER" id="PTHR34223">
    <property type="entry name" value="OS11G0201299 PROTEIN"/>
    <property type="match status" value="1"/>
</dbReference>
<dbReference type="AlphaFoldDB" id="A0AAP0RWA0"/>
<accession>A0AAP0RWA0</accession>
<evidence type="ECO:0008006" key="3">
    <source>
        <dbReference type="Google" id="ProtNLM"/>
    </source>
</evidence>
<comment type="caution">
    <text evidence="1">The sequence shown here is derived from an EMBL/GenBank/DDBJ whole genome shotgun (WGS) entry which is preliminary data.</text>
</comment>
<proteinExistence type="predicted"/>
<evidence type="ECO:0000313" key="1">
    <source>
        <dbReference type="EMBL" id="KAK9285912.1"/>
    </source>
</evidence>
<dbReference type="PANTHER" id="PTHR34223:SF51">
    <property type="entry name" value="OS06G0556300 PROTEIN"/>
    <property type="match status" value="1"/>
</dbReference>
<dbReference type="EMBL" id="JBBPBK010000005">
    <property type="protein sequence ID" value="KAK9285912.1"/>
    <property type="molecule type" value="Genomic_DNA"/>
</dbReference>
<name>A0AAP0RWA0_LIQFO</name>